<dbReference type="AlphaFoldDB" id="A0A8X7BK11"/>
<dbReference type="Proteomes" id="UP000887159">
    <property type="component" value="Unassembled WGS sequence"/>
</dbReference>
<keyword evidence="3" id="KW-1185">Reference proteome</keyword>
<reference evidence="2" key="1">
    <citation type="submission" date="2020-08" db="EMBL/GenBank/DDBJ databases">
        <title>Multicomponent nature underlies the extraordinary mechanical properties of spider dragline silk.</title>
        <authorList>
            <person name="Kono N."/>
            <person name="Nakamura H."/>
            <person name="Mori M."/>
            <person name="Yoshida Y."/>
            <person name="Ohtoshi R."/>
            <person name="Malay A.D."/>
            <person name="Moran D.A.P."/>
            <person name="Tomita M."/>
            <person name="Numata K."/>
            <person name="Arakawa K."/>
        </authorList>
    </citation>
    <scope>NUCLEOTIDE SEQUENCE</scope>
</reference>
<gene>
    <name evidence="2" type="ORF">TNCV_997341</name>
</gene>
<dbReference type="EMBL" id="BMAU01021420">
    <property type="protein sequence ID" value="GFY34053.1"/>
    <property type="molecule type" value="Genomic_DNA"/>
</dbReference>
<organism evidence="2 3">
    <name type="scientific">Trichonephila clavipes</name>
    <name type="common">Golden silk orbweaver</name>
    <name type="synonym">Nephila clavipes</name>
    <dbReference type="NCBI Taxonomy" id="2585209"/>
    <lineage>
        <taxon>Eukaryota</taxon>
        <taxon>Metazoa</taxon>
        <taxon>Ecdysozoa</taxon>
        <taxon>Arthropoda</taxon>
        <taxon>Chelicerata</taxon>
        <taxon>Arachnida</taxon>
        <taxon>Araneae</taxon>
        <taxon>Araneomorphae</taxon>
        <taxon>Entelegynae</taxon>
        <taxon>Araneoidea</taxon>
        <taxon>Nephilidae</taxon>
        <taxon>Trichonephila</taxon>
    </lineage>
</organism>
<accession>A0A8X7BK11</accession>
<protein>
    <submittedName>
        <fullName evidence="2">Uncharacterized protein</fullName>
    </submittedName>
</protein>
<feature type="region of interest" description="Disordered" evidence="1">
    <location>
        <begin position="1"/>
        <end position="21"/>
    </location>
</feature>
<feature type="region of interest" description="Disordered" evidence="1">
    <location>
        <begin position="226"/>
        <end position="252"/>
    </location>
</feature>
<sequence length="376" mass="43380">MDISLQPLLNSRGGSTTPTSSFLIGRPNRNLHTTRRLISVLIGSNLTIALSLTLSHSLATQGPPEHLIPLPPAVFEAPMYRVRRTQSKDEQRGFVQPIKTTDPLTSQTRILTMNNDAQGPVPNPTCSNPSNTMRKYSTECISRSHFYLNRRDQSQITHLGHQLYPRKVKFFQECYADAISKPYGYLLIDLKPETDESLRVRKGFNGRRKTILYLQVLQKYTHFSNENRRESESVPNETSLSENQETESLKENLKESVVKTEKEVFEDEIFRIVPARYKEKAKNIFQFLKLQESFSWNSDGEIIYKNTVIPGSNIAFLVNDFLRNRKSAPEGRYVFLRALNDVNLPKNLDVNKKLYQNNKIIKKPIMYARRNAWLKL</sequence>
<feature type="compositionally biased region" description="Polar residues" evidence="1">
    <location>
        <begin position="233"/>
        <end position="243"/>
    </location>
</feature>
<comment type="caution">
    <text evidence="2">The sequence shown here is derived from an EMBL/GenBank/DDBJ whole genome shotgun (WGS) entry which is preliminary data.</text>
</comment>
<feature type="compositionally biased region" description="Polar residues" evidence="1">
    <location>
        <begin position="7"/>
        <end position="21"/>
    </location>
</feature>
<proteinExistence type="predicted"/>
<evidence type="ECO:0000256" key="1">
    <source>
        <dbReference type="SAM" id="MobiDB-lite"/>
    </source>
</evidence>
<evidence type="ECO:0000313" key="2">
    <source>
        <dbReference type="EMBL" id="GFY34053.1"/>
    </source>
</evidence>
<evidence type="ECO:0000313" key="3">
    <source>
        <dbReference type="Proteomes" id="UP000887159"/>
    </source>
</evidence>
<name>A0A8X7BK11_TRICX</name>